<dbReference type="EMBL" id="BMJA01000001">
    <property type="protein sequence ID" value="GGA18816.1"/>
    <property type="molecule type" value="Genomic_DNA"/>
</dbReference>
<evidence type="ECO:0000313" key="1">
    <source>
        <dbReference type="EMBL" id="GGA18816.1"/>
    </source>
</evidence>
<organism evidence="1 2">
    <name type="scientific">Dyella nitratireducens</name>
    <dbReference type="NCBI Taxonomy" id="1849580"/>
    <lineage>
        <taxon>Bacteria</taxon>
        <taxon>Pseudomonadati</taxon>
        <taxon>Pseudomonadota</taxon>
        <taxon>Gammaproteobacteria</taxon>
        <taxon>Lysobacterales</taxon>
        <taxon>Rhodanobacteraceae</taxon>
        <taxon>Dyella</taxon>
    </lineage>
</organism>
<accession>A0ABQ1FJS9</accession>
<gene>
    <name evidence="1" type="ORF">GCM10010981_03350</name>
</gene>
<proteinExistence type="predicted"/>
<evidence type="ECO:0000313" key="2">
    <source>
        <dbReference type="Proteomes" id="UP000620046"/>
    </source>
</evidence>
<sequence>MVSLIRVRLRIDAHKKKPGGGQALKERNIKEHVNLLDQLPPLRVVGEGWGGVKSTSR</sequence>
<name>A0ABQ1FJS9_9GAMM</name>
<keyword evidence="2" id="KW-1185">Reference proteome</keyword>
<dbReference type="Proteomes" id="UP000620046">
    <property type="component" value="Unassembled WGS sequence"/>
</dbReference>
<comment type="caution">
    <text evidence="1">The sequence shown here is derived from an EMBL/GenBank/DDBJ whole genome shotgun (WGS) entry which is preliminary data.</text>
</comment>
<protein>
    <submittedName>
        <fullName evidence="1">Uncharacterized protein</fullName>
    </submittedName>
</protein>
<reference evidence="2" key="1">
    <citation type="journal article" date="2019" name="Int. J. Syst. Evol. Microbiol.">
        <title>The Global Catalogue of Microorganisms (GCM) 10K type strain sequencing project: providing services to taxonomists for standard genome sequencing and annotation.</title>
        <authorList>
            <consortium name="The Broad Institute Genomics Platform"/>
            <consortium name="The Broad Institute Genome Sequencing Center for Infectious Disease"/>
            <person name="Wu L."/>
            <person name="Ma J."/>
        </authorList>
    </citation>
    <scope>NUCLEOTIDE SEQUENCE [LARGE SCALE GENOMIC DNA]</scope>
    <source>
        <strain evidence="2">CGMCC 1.15439</strain>
    </source>
</reference>